<dbReference type="PRINTS" id="PR00261">
    <property type="entry name" value="LDLRECEPTOR"/>
</dbReference>
<evidence type="ECO:0000256" key="5">
    <source>
        <dbReference type="ARBA" id="ARBA00022536"/>
    </source>
</evidence>
<evidence type="ECO:0000256" key="3">
    <source>
        <dbReference type="ARBA" id="ARBA00022475"/>
    </source>
</evidence>
<evidence type="ECO:0000313" key="16">
    <source>
        <dbReference type="EMBL" id="KOB75022.1"/>
    </source>
</evidence>
<keyword evidence="4" id="KW-0964">Secreted</keyword>
<keyword evidence="11" id="KW-0472">Membrane</keyword>
<evidence type="ECO:0000256" key="4">
    <source>
        <dbReference type="ARBA" id="ARBA00022525"/>
    </source>
</evidence>
<evidence type="ECO:0000256" key="14">
    <source>
        <dbReference type="ARBA" id="ARBA00023180"/>
    </source>
</evidence>
<keyword evidence="3" id="KW-1003">Cell membrane</keyword>
<evidence type="ECO:0000256" key="7">
    <source>
        <dbReference type="ARBA" id="ARBA00022692"/>
    </source>
</evidence>
<evidence type="ECO:0000256" key="13">
    <source>
        <dbReference type="ARBA" id="ARBA00023170"/>
    </source>
</evidence>
<protein>
    <submittedName>
        <fullName evidence="16">Lipophorin receptor protein</fullName>
    </submittedName>
</protein>
<evidence type="ECO:0000256" key="12">
    <source>
        <dbReference type="ARBA" id="ARBA00023157"/>
    </source>
</evidence>
<proteinExistence type="predicted"/>
<dbReference type="PANTHER" id="PTHR24270:SF58">
    <property type="entry name" value="LOW-DENSITY LIPOPROTEIN RECEPTOR-LIKE"/>
    <property type="match status" value="1"/>
</dbReference>
<dbReference type="InterPro" id="IPR036055">
    <property type="entry name" value="LDL_receptor-like_sf"/>
</dbReference>
<feature type="disulfide bond" evidence="15">
    <location>
        <begin position="11"/>
        <end position="29"/>
    </location>
</feature>
<dbReference type="FunFam" id="4.10.400.10:FF:000030">
    <property type="entry name" value="Sortilin related receptor 1"/>
    <property type="match status" value="1"/>
</dbReference>
<dbReference type="GO" id="GO:0006897">
    <property type="term" value="P:endocytosis"/>
    <property type="evidence" value="ECO:0007669"/>
    <property type="project" value="UniProtKB-KW"/>
</dbReference>
<dbReference type="PROSITE" id="PS01209">
    <property type="entry name" value="LDLRA_1"/>
    <property type="match status" value="2"/>
</dbReference>
<keyword evidence="17" id="KW-1185">Reference proteome</keyword>
<feature type="disulfide bond" evidence="15">
    <location>
        <begin position="95"/>
        <end position="110"/>
    </location>
</feature>
<comment type="caution">
    <text evidence="16">The sequence shown here is derived from an EMBL/GenBank/DDBJ whole genome shotgun (WGS) entry which is preliminary data.</text>
</comment>
<comment type="caution">
    <text evidence="15">Lacks conserved residue(s) required for the propagation of feature annotation.</text>
</comment>
<dbReference type="Proteomes" id="UP000037510">
    <property type="component" value="Unassembled WGS sequence"/>
</dbReference>
<keyword evidence="8" id="KW-0732">Signal</keyword>
<organism evidence="16 17">
    <name type="scientific">Operophtera brumata</name>
    <name type="common">Winter moth</name>
    <name type="synonym">Phalaena brumata</name>
    <dbReference type="NCBI Taxonomy" id="104452"/>
    <lineage>
        <taxon>Eukaryota</taxon>
        <taxon>Metazoa</taxon>
        <taxon>Ecdysozoa</taxon>
        <taxon>Arthropoda</taxon>
        <taxon>Hexapoda</taxon>
        <taxon>Insecta</taxon>
        <taxon>Pterygota</taxon>
        <taxon>Neoptera</taxon>
        <taxon>Endopterygota</taxon>
        <taxon>Lepidoptera</taxon>
        <taxon>Glossata</taxon>
        <taxon>Ditrysia</taxon>
        <taxon>Geometroidea</taxon>
        <taxon>Geometridae</taxon>
        <taxon>Larentiinae</taxon>
        <taxon>Operophtera</taxon>
    </lineage>
</organism>
<dbReference type="GO" id="GO:0005886">
    <property type="term" value="C:plasma membrane"/>
    <property type="evidence" value="ECO:0007669"/>
    <property type="project" value="UniProtKB-SubCell"/>
</dbReference>
<dbReference type="AlphaFoldDB" id="A0A0L7LHU7"/>
<evidence type="ECO:0000256" key="2">
    <source>
        <dbReference type="ARBA" id="ARBA00004613"/>
    </source>
</evidence>
<keyword evidence="9" id="KW-0677">Repeat</keyword>
<feature type="non-terminal residue" evidence="16">
    <location>
        <position position="1"/>
    </location>
</feature>
<dbReference type="Pfam" id="PF00057">
    <property type="entry name" value="Ldl_recept_a"/>
    <property type="match status" value="2"/>
</dbReference>
<evidence type="ECO:0000256" key="8">
    <source>
        <dbReference type="ARBA" id="ARBA00022729"/>
    </source>
</evidence>
<dbReference type="CDD" id="cd00112">
    <property type="entry name" value="LDLa"/>
    <property type="match status" value="2"/>
</dbReference>
<dbReference type="EMBL" id="JTDY01001046">
    <property type="protein sequence ID" value="KOB75022.1"/>
    <property type="molecule type" value="Genomic_DNA"/>
</dbReference>
<dbReference type="InterPro" id="IPR002172">
    <property type="entry name" value="LDrepeatLR_classA_rpt"/>
</dbReference>
<dbReference type="PROSITE" id="PS50068">
    <property type="entry name" value="LDLRA_2"/>
    <property type="match status" value="2"/>
</dbReference>
<dbReference type="InterPro" id="IPR023415">
    <property type="entry name" value="LDLR_class-A_CS"/>
</dbReference>
<keyword evidence="7" id="KW-0812">Transmembrane</keyword>
<dbReference type="STRING" id="104452.A0A0L7LHU7"/>
<keyword evidence="12 15" id="KW-1015">Disulfide bond</keyword>
<name>A0A0L7LHU7_OPEBR</name>
<evidence type="ECO:0000256" key="11">
    <source>
        <dbReference type="ARBA" id="ARBA00023136"/>
    </source>
</evidence>
<keyword evidence="10" id="KW-1133">Transmembrane helix</keyword>
<dbReference type="InterPro" id="IPR050685">
    <property type="entry name" value="LDLR"/>
</dbReference>
<feature type="disulfide bond" evidence="15">
    <location>
        <begin position="76"/>
        <end position="88"/>
    </location>
</feature>
<keyword evidence="6" id="KW-0254">Endocytosis</keyword>
<dbReference type="Gene3D" id="4.10.400.10">
    <property type="entry name" value="Low-density Lipoprotein Receptor"/>
    <property type="match status" value="2"/>
</dbReference>
<evidence type="ECO:0000256" key="10">
    <source>
        <dbReference type="ARBA" id="ARBA00022989"/>
    </source>
</evidence>
<accession>A0A0L7LHU7</accession>
<feature type="disulfide bond" evidence="15">
    <location>
        <begin position="4"/>
        <end position="16"/>
    </location>
</feature>
<dbReference type="SUPFAM" id="SSF57424">
    <property type="entry name" value="LDL receptor-like module"/>
    <property type="match status" value="2"/>
</dbReference>
<evidence type="ECO:0000256" key="6">
    <source>
        <dbReference type="ARBA" id="ARBA00022583"/>
    </source>
</evidence>
<gene>
    <name evidence="16" type="ORF">OBRU01_08184</name>
</gene>
<dbReference type="PANTHER" id="PTHR24270">
    <property type="entry name" value="LOW-DENSITY LIPOPROTEIN RECEPTOR-RELATED"/>
    <property type="match status" value="1"/>
</dbReference>
<evidence type="ECO:0000256" key="9">
    <source>
        <dbReference type="ARBA" id="ARBA00022737"/>
    </source>
</evidence>
<dbReference type="GO" id="GO:0005576">
    <property type="term" value="C:extracellular region"/>
    <property type="evidence" value="ECO:0007669"/>
    <property type="project" value="UniProtKB-SubCell"/>
</dbReference>
<keyword evidence="14" id="KW-0325">Glycoprotein</keyword>
<reference evidence="16 17" key="1">
    <citation type="journal article" date="2015" name="Genome Biol. Evol.">
        <title>The genome of winter moth (Operophtera brumata) provides a genomic perspective on sexual dimorphism and phenology.</title>
        <authorList>
            <person name="Derks M.F."/>
            <person name="Smit S."/>
            <person name="Salis L."/>
            <person name="Schijlen E."/>
            <person name="Bossers A."/>
            <person name="Mateman C."/>
            <person name="Pijl A.S."/>
            <person name="de Ridder D."/>
            <person name="Groenen M.A."/>
            <person name="Visser M.E."/>
            <person name="Megens H.J."/>
        </authorList>
    </citation>
    <scope>NUCLEOTIDE SEQUENCE [LARGE SCALE GENOMIC DNA]</scope>
    <source>
        <strain evidence="16">WM2013NL</strain>
        <tissue evidence="16">Head and thorax</tissue>
    </source>
</reference>
<sequence length="120" mass="13209">SRTCTASEFRCKSGRCIPASWRCDSEKDCTDGSDEDPSICSMYNTFMSVLFHVKDLLRVTFDDTFKVSHAAGERSCPEHKFVCATGHCIPASWRCDDATDCPDGSDEHQCGKSNALKGKA</sequence>
<dbReference type="FunFam" id="4.10.400.10:FF:000034">
    <property type="entry name" value="Low-density lipoprotein receptor-related protein 2"/>
    <property type="match status" value="1"/>
</dbReference>
<keyword evidence="13 16" id="KW-0675">Receptor</keyword>
<dbReference type="SMART" id="SM00192">
    <property type="entry name" value="LDLa"/>
    <property type="match status" value="2"/>
</dbReference>
<evidence type="ECO:0000256" key="15">
    <source>
        <dbReference type="PROSITE-ProRule" id="PRU00124"/>
    </source>
</evidence>
<comment type="subcellular location">
    <subcellularLocation>
        <location evidence="1">Cell membrane</location>
        <topology evidence="1">Single-pass type I membrane protein</topology>
    </subcellularLocation>
    <subcellularLocation>
        <location evidence="2">Secreted</location>
    </subcellularLocation>
</comment>
<evidence type="ECO:0000256" key="1">
    <source>
        <dbReference type="ARBA" id="ARBA00004251"/>
    </source>
</evidence>
<evidence type="ECO:0000313" key="17">
    <source>
        <dbReference type="Proteomes" id="UP000037510"/>
    </source>
</evidence>
<feature type="disulfide bond" evidence="15">
    <location>
        <begin position="83"/>
        <end position="101"/>
    </location>
</feature>
<keyword evidence="5" id="KW-0245">EGF-like domain</keyword>